<dbReference type="InterPro" id="IPR047964">
    <property type="entry name" value="EFR1-like"/>
</dbReference>
<dbReference type="Gene3D" id="3.40.50.360">
    <property type="match status" value="1"/>
</dbReference>
<keyword evidence="1" id="KW-0479">Metal-binding</keyword>
<dbReference type="PROSITE" id="PS51379">
    <property type="entry name" value="4FE4S_FER_2"/>
    <property type="match status" value="2"/>
</dbReference>
<dbReference type="PROSITE" id="PS00198">
    <property type="entry name" value="4FE4S_FER_1"/>
    <property type="match status" value="2"/>
</dbReference>
<dbReference type="OrthoDB" id="2146857at2"/>
<dbReference type="SUPFAM" id="SSF52218">
    <property type="entry name" value="Flavoproteins"/>
    <property type="match status" value="1"/>
</dbReference>
<dbReference type="InterPro" id="IPR017896">
    <property type="entry name" value="4Fe4S_Fe-S-bd"/>
</dbReference>
<evidence type="ECO:0000313" key="7">
    <source>
        <dbReference type="Proteomes" id="UP000185669"/>
    </source>
</evidence>
<keyword evidence="3" id="KW-0411">Iron-sulfur</keyword>
<organism evidence="6 7">
    <name type="scientific">Halanaerobium kushneri</name>
    <dbReference type="NCBI Taxonomy" id="56779"/>
    <lineage>
        <taxon>Bacteria</taxon>
        <taxon>Bacillati</taxon>
        <taxon>Bacillota</taxon>
        <taxon>Clostridia</taxon>
        <taxon>Halanaerobiales</taxon>
        <taxon>Halanaerobiaceae</taxon>
        <taxon>Halanaerobium</taxon>
    </lineage>
</organism>
<dbReference type="Proteomes" id="UP000185669">
    <property type="component" value="Unassembled WGS sequence"/>
</dbReference>
<dbReference type="PANTHER" id="PTHR38030:SF2">
    <property type="entry name" value="PROTOPORPHYRINOGEN IX DEHYDROGENASE [QUINONE]"/>
    <property type="match status" value="1"/>
</dbReference>
<dbReference type="Pfam" id="PF13237">
    <property type="entry name" value="Fer4_10"/>
    <property type="match status" value="1"/>
</dbReference>
<dbReference type="GO" id="GO:0051536">
    <property type="term" value="F:iron-sulfur cluster binding"/>
    <property type="evidence" value="ECO:0007669"/>
    <property type="project" value="UniProtKB-KW"/>
</dbReference>
<feature type="domain" description="Flavodoxin-like" evidence="4">
    <location>
        <begin position="3"/>
        <end position="152"/>
    </location>
</feature>
<dbReference type="InterPro" id="IPR008254">
    <property type="entry name" value="Flavodoxin/NO_synth"/>
</dbReference>
<dbReference type="Gene3D" id="3.30.70.20">
    <property type="match status" value="1"/>
</dbReference>
<dbReference type="EMBL" id="FTNC01000044">
    <property type="protein sequence ID" value="SIR60284.1"/>
    <property type="molecule type" value="Genomic_DNA"/>
</dbReference>
<dbReference type="Pfam" id="PF12724">
    <property type="entry name" value="Flavodoxin_5"/>
    <property type="match status" value="1"/>
</dbReference>
<dbReference type="PANTHER" id="PTHR38030">
    <property type="entry name" value="PROTOPORPHYRINOGEN IX DEHYDROGENASE [MENAQUINONE]"/>
    <property type="match status" value="1"/>
</dbReference>
<evidence type="ECO:0000259" key="5">
    <source>
        <dbReference type="PROSITE" id="PS51379"/>
    </source>
</evidence>
<evidence type="ECO:0000256" key="1">
    <source>
        <dbReference type="ARBA" id="ARBA00022723"/>
    </source>
</evidence>
<reference evidence="7" key="1">
    <citation type="submission" date="2017-01" db="EMBL/GenBank/DDBJ databases">
        <authorList>
            <person name="Varghese N."/>
            <person name="Submissions S."/>
        </authorList>
    </citation>
    <scope>NUCLEOTIDE SEQUENCE [LARGE SCALE GENOMIC DNA]</scope>
    <source>
        <strain evidence="7">ATCC 700103</strain>
    </source>
</reference>
<name>A0A1N7CA23_9FIRM</name>
<dbReference type="InterPro" id="IPR029039">
    <property type="entry name" value="Flavoprotein-like_sf"/>
</dbReference>
<proteinExistence type="predicted"/>
<dbReference type="InterPro" id="IPR052200">
    <property type="entry name" value="Protoporphyrinogen_IX_DH"/>
</dbReference>
<dbReference type="PROSITE" id="PS50902">
    <property type="entry name" value="FLAVODOXIN_LIKE"/>
    <property type="match status" value="1"/>
</dbReference>
<evidence type="ECO:0000256" key="2">
    <source>
        <dbReference type="ARBA" id="ARBA00023004"/>
    </source>
</evidence>
<dbReference type="GO" id="GO:0046872">
    <property type="term" value="F:metal ion binding"/>
    <property type="evidence" value="ECO:0007669"/>
    <property type="project" value="UniProtKB-KW"/>
</dbReference>
<dbReference type="RefSeq" id="WP_076546242.1">
    <property type="nucleotide sequence ID" value="NZ_FTNC01000044.1"/>
</dbReference>
<evidence type="ECO:0000256" key="3">
    <source>
        <dbReference type="ARBA" id="ARBA00023014"/>
    </source>
</evidence>
<accession>A0A1N7CA23</accession>
<dbReference type="GO" id="GO:0006783">
    <property type="term" value="P:heme biosynthetic process"/>
    <property type="evidence" value="ECO:0007669"/>
    <property type="project" value="TreeGrafter"/>
</dbReference>
<dbReference type="AlphaFoldDB" id="A0A1N7CA23"/>
<gene>
    <name evidence="6" type="ORF">SAMN05421834_1442</name>
</gene>
<dbReference type="GO" id="GO:0070819">
    <property type="term" value="F:menaquinone-dependent protoporphyrinogen oxidase activity"/>
    <property type="evidence" value="ECO:0007669"/>
    <property type="project" value="TreeGrafter"/>
</dbReference>
<keyword evidence="2" id="KW-0408">Iron</keyword>
<dbReference type="GO" id="GO:0010181">
    <property type="term" value="F:FMN binding"/>
    <property type="evidence" value="ECO:0007669"/>
    <property type="project" value="InterPro"/>
</dbReference>
<evidence type="ECO:0000259" key="4">
    <source>
        <dbReference type="PROSITE" id="PS50902"/>
    </source>
</evidence>
<dbReference type="NCBIfam" id="NF038196">
    <property type="entry name" value="ferrodoxin_EFR1"/>
    <property type="match status" value="1"/>
</dbReference>
<sequence length="288" mass="33759">MKCLILYFSQTNSTRKVAEAIGEELAAHEWYLKLKNIKDEKVDHLEEYDLIGFGSPVYYFRLPFIVEDYLKSLPDLNNKAVFSFISYGSYYFNVPFQIRKILKEKNTVNLGFYAARGEDKYLGYLKEGVLLSESRPNKDDISQAKEFTRYLIESFQQNTASENNYSYKSKNKKNLIYNIESLLTKRWLIDKIYTRLFFSKKSCTGCGKCVKECPQNNIILNSKKRPQWGKSCELCFNCEMICPVQAIYSSADMKIFDPVFKYNVRQAINDNEINYTEIDYKKGEIIKK</sequence>
<dbReference type="GO" id="GO:0016651">
    <property type="term" value="F:oxidoreductase activity, acting on NAD(P)H"/>
    <property type="evidence" value="ECO:0007669"/>
    <property type="project" value="UniProtKB-ARBA"/>
</dbReference>
<dbReference type="InterPro" id="IPR017900">
    <property type="entry name" value="4Fe4S_Fe_S_CS"/>
</dbReference>
<dbReference type="InterPro" id="IPR026816">
    <property type="entry name" value="Flavodoxin_dom"/>
</dbReference>
<keyword evidence="7" id="KW-1185">Reference proteome</keyword>
<feature type="domain" description="4Fe-4S ferredoxin-type" evidence="5">
    <location>
        <begin position="194"/>
        <end position="223"/>
    </location>
</feature>
<protein>
    <submittedName>
        <fullName evidence="6">Flavodoxin</fullName>
    </submittedName>
</protein>
<feature type="domain" description="4Fe-4S ferredoxin-type" evidence="5">
    <location>
        <begin position="224"/>
        <end position="252"/>
    </location>
</feature>
<dbReference type="STRING" id="56779.SAMN05421834_1442"/>
<dbReference type="SUPFAM" id="SSF54862">
    <property type="entry name" value="4Fe-4S ferredoxins"/>
    <property type="match status" value="1"/>
</dbReference>
<evidence type="ECO:0000313" key="6">
    <source>
        <dbReference type="EMBL" id="SIR60284.1"/>
    </source>
</evidence>